<dbReference type="Proteomes" id="UP000746747">
    <property type="component" value="Unassembled WGS sequence"/>
</dbReference>
<accession>A0A8J2M5G4</accession>
<dbReference type="EMBL" id="CAKAEH010001960">
    <property type="protein sequence ID" value="CAG9540464.1"/>
    <property type="molecule type" value="Genomic_DNA"/>
</dbReference>
<gene>
    <name evidence="1" type="ORF">CJOHNSTONI_LOCUS9975</name>
</gene>
<comment type="caution">
    <text evidence="1">The sequence shown here is derived from an EMBL/GenBank/DDBJ whole genome shotgun (WGS) entry which is preliminary data.</text>
</comment>
<reference evidence="1" key="1">
    <citation type="submission" date="2021-09" db="EMBL/GenBank/DDBJ databases">
        <authorList>
            <consortium name="Pathogen Informatics"/>
        </authorList>
    </citation>
    <scope>NUCLEOTIDE SEQUENCE</scope>
</reference>
<protein>
    <submittedName>
        <fullName evidence="1">Uncharacterized protein</fullName>
    </submittedName>
</protein>
<dbReference type="AlphaFoldDB" id="A0A8J2M5G4"/>
<organism evidence="1 2">
    <name type="scientific">Cercopithifilaria johnstoni</name>
    <dbReference type="NCBI Taxonomy" id="2874296"/>
    <lineage>
        <taxon>Eukaryota</taxon>
        <taxon>Metazoa</taxon>
        <taxon>Ecdysozoa</taxon>
        <taxon>Nematoda</taxon>
        <taxon>Chromadorea</taxon>
        <taxon>Rhabditida</taxon>
        <taxon>Spirurina</taxon>
        <taxon>Spiruromorpha</taxon>
        <taxon>Filarioidea</taxon>
        <taxon>Onchocercidae</taxon>
        <taxon>Cercopithifilaria</taxon>
    </lineage>
</organism>
<evidence type="ECO:0000313" key="2">
    <source>
        <dbReference type="Proteomes" id="UP000746747"/>
    </source>
</evidence>
<proteinExistence type="predicted"/>
<evidence type="ECO:0000313" key="1">
    <source>
        <dbReference type="EMBL" id="CAG9540464.1"/>
    </source>
</evidence>
<keyword evidence="2" id="KW-1185">Reference proteome</keyword>
<name>A0A8J2M5G4_9BILA</name>
<sequence length="109" mass="11925">MVCTGQEPQTVSSGLVEIAKCDDHRDDKSQRVINKTTRNDGAVLPFFPIPLLYKQGTIALSDTAVLKACSILHQGQGRHAGTDKERGVVVSGVNETYRQRIVCRRRGGC</sequence>